<reference evidence="15" key="2">
    <citation type="submission" date="2023-05" db="EMBL/GenBank/DDBJ databases">
        <authorList>
            <person name="Fouks B."/>
        </authorList>
    </citation>
    <scope>NUCLEOTIDE SEQUENCE</scope>
    <source>
        <strain evidence="15">Stay&amp;Tobe</strain>
        <tissue evidence="15">Testes</tissue>
    </source>
</reference>
<dbReference type="FunFam" id="2.30.30.280:FF:000001">
    <property type="entry name" value="tRNA-specific 2-thiouridylase MnmA"/>
    <property type="match status" value="1"/>
</dbReference>
<dbReference type="SUPFAM" id="SSF52402">
    <property type="entry name" value="Adenine nucleotide alpha hydrolases-like"/>
    <property type="match status" value="1"/>
</dbReference>
<organism evidence="15 16">
    <name type="scientific">Diploptera punctata</name>
    <name type="common">Pacific beetle cockroach</name>
    <dbReference type="NCBI Taxonomy" id="6984"/>
    <lineage>
        <taxon>Eukaryota</taxon>
        <taxon>Metazoa</taxon>
        <taxon>Ecdysozoa</taxon>
        <taxon>Arthropoda</taxon>
        <taxon>Hexapoda</taxon>
        <taxon>Insecta</taxon>
        <taxon>Pterygota</taxon>
        <taxon>Neoptera</taxon>
        <taxon>Polyneoptera</taxon>
        <taxon>Dictyoptera</taxon>
        <taxon>Blattodea</taxon>
        <taxon>Blaberoidea</taxon>
        <taxon>Blaberidae</taxon>
        <taxon>Diplopterinae</taxon>
        <taxon>Diploptera</taxon>
    </lineage>
</organism>
<keyword evidence="9" id="KW-0067">ATP-binding</keyword>
<keyword evidence="5" id="KW-0820">tRNA-binding</keyword>
<dbReference type="PANTHER" id="PTHR11933:SF5">
    <property type="entry name" value="MITOCHONDRIAL TRNA-SPECIFIC 2-THIOURIDYLASE 1"/>
    <property type="match status" value="1"/>
</dbReference>
<evidence type="ECO:0000313" key="15">
    <source>
        <dbReference type="EMBL" id="KAJ9577950.1"/>
    </source>
</evidence>
<evidence type="ECO:0000256" key="6">
    <source>
        <dbReference type="ARBA" id="ARBA00022679"/>
    </source>
</evidence>
<feature type="non-terminal residue" evidence="15">
    <location>
        <position position="1"/>
    </location>
</feature>
<accession>A0AAD7ZCQ1</accession>
<evidence type="ECO:0000313" key="16">
    <source>
        <dbReference type="Proteomes" id="UP001233999"/>
    </source>
</evidence>
<dbReference type="AlphaFoldDB" id="A0AAD7ZCQ1"/>
<keyword evidence="7" id="KW-0819">tRNA processing</keyword>
<dbReference type="Gene3D" id="3.40.50.620">
    <property type="entry name" value="HUPs"/>
    <property type="match status" value="1"/>
</dbReference>
<evidence type="ECO:0000256" key="8">
    <source>
        <dbReference type="ARBA" id="ARBA00022741"/>
    </source>
</evidence>
<feature type="domain" description="tRNA-specific 2-thiouridylase MnmA-like central" evidence="14">
    <location>
        <begin position="224"/>
        <end position="286"/>
    </location>
</feature>
<dbReference type="Proteomes" id="UP001233999">
    <property type="component" value="Unassembled WGS sequence"/>
</dbReference>
<evidence type="ECO:0000256" key="3">
    <source>
        <dbReference type="ARBA" id="ARBA00006191"/>
    </source>
</evidence>
<dbReference type="NCBIfam" id="NF001138">
    <property type="entry name" value="PRK00143.1"/>
    <property type="match status" value="1"/>
</dbReference>
<dbReference type="GO" id="GO:0005739">
    <property type="term" value="C:mitochondrion"/>
    <property type="evidence" value="ECO:0007669"/>
    <property type="project" value="UniProtKB-SubCell"/>
</dbReference>
<protein>
    <recommendedName>
        <fullName evidence="4">tRNA-5-taurinomethyluridine 2-sulfurtransferase</fullName>
        <ecNumber evidence="4">2.8.1.14</ecNumber>
    </recommendedName>
</protein>
<dbReference type="GO" id="GO:0000049">
    <property type="term" value="F:tRNA binding"/>
    <property type="evidence" value="ECO:0007669"/>
    <property type="project" value="UniProtKB-KW"/>
</dbReference>
<evidence type="ECO:0000256" key="1">
    <source>
        <dbReference type="ARBA" id="ARBA00003986"/>
    </source>
</evidence>
<feature type="domain" description="tRNA-specific 2-thiouridylase MnmA-like C-terminal" evidence="13">
    <location>
        <begin position="298"/>
        <end position="364"/>
    </location>
</feature>
<gene>
    <name evidence="15" type="ORF">L9F63_025189</name>
</gene>
<dbReference type="GO" id="GO:0061708">
    <property type="term" value="F:tRNA-5-taurinomethyluridine 2-sulfurtransferase"/>
    <property type="evidence" value="ECO:0007669"/>
    <property type="project" value="UniProtKB-EC"/>
</dbReference>
<sequence>LLKNIKRCIMLKIKRVIAAVSGGVDSAVTALFLKQKGYEVVGVFMQNWDIIDEKGFCSAVQDAEDAEWVCKFLGIPFHHVSFVKEYWNNVFCDLLKDYENGLTPNPDILCNRRIKFDSFYNYTKEKMEACAIATGHYARTSFGDYLENYNPKKGVHLLKPLDLFKDQTFFLSQVPQHSLQKTMFPLSKLNKREVKRIARESGMDYLLRKKESTGICFIGSRNFQNFISEYVVEKPGHFRDIDSGEVVGTHAGIHHWTIGQRCRIGGLVKPYFVARKDLKFNNIYVASGTDHPSLFAKLFITSKPHWIHSVPTALLDGDIFECEFRFQHTKPLVKCKLANISEDQLLVLLDVPLRAVTLGQYHLFPNTLQDFIVNKKNNMSWVL</sequence>
<dbReference type="Pfam" id="PF03054">
    <property type="entry name" value="tRNA_Me_trans"/>
    <property type="match status" value="1"/>
</dbReference>
<dbReference type="GO" id="GO:0002143">
    <property type="term" value="P:tRNA wobble position uridine thiolation"/>
    <property type="evidence" value="ECO:0007669"/>
    <property type="project" value="TreeGrafter"/>
</dbReference>
<dbReference type="GO" id="GO:0005524">
    <property type="term" value="F:ATP binding"/>
    <property type="evidence" value="ECO:0007669"/>
    <property type="project" value="UniProtKB-KW"/>
</dbReference>
<dbReference type="InterPro" id="IPR004506">
    <property type="entry name" value="MnmA-like"/>
</dbReference>
<evidence type="ECO:0000256" key="10">
    <source>
        <dbReference type="ARBA" id="ARBA00022884"/>
    </source>
</evidence>
<keyword evidence="8" id="KW-0547">Nucleotide-binding</keyword>
<comment type="subcellular location">
    <subcellularLocation>
        <location evidence="2">Mitochondrion</location>
    </subcellularLocation>
</comment>
<evidence type="ECO:0000256" key="2">
    <source>
        <dbReference type="ARBA" id="ARBA00004173"/>
    </source>
</evidence>
<dbReference type="FunFam" id="3.40.50.620:FF:000104">
    <property type="entry name" value="Mitochondrial tRNA-specific 2-thiouridylase 1"/>
    <property type="match status" value="1"/>
</dbReference>
<dbReference type="Pfam" id="PF20258">
    <property type="entry name" value="tRNA_Me_trans_C"/>
    <property type="match status" value="1"/>
</dbReference>
<comment type="similarity">
    <text evidence="3">Belongs to the MnmA/TRMU family.</text>
</comment>
<evidence type="ECO:0000259" key="14">
    <source>
        <dbReference type="Pfam" id="PF20259"/>
    </source>
</evidence>
<dbReference type="InterPro" id="IPR046884">
    <property type="entry name" value="MnmA-like_central"/>
</dbReference>
<dbReference type="Gene3D" id="2.40.30.10">
    <property type="entry name" value="Translation factors"/>
    <property type="match status" value="1"/>
</dbReference>
<dbReference type="InterPro" id="IPR014729">
    <property type="entry name" value="Rossmann-like_a/b/a_fold"/>
</dbReference>
<keyword evidence="16" id="KW-1185">Reference proteome</keyword>
<comment type="catalytic activity">
    <reaction evidence="12">
        <text>5-taurinomethyluridine(34) in tRNA + S-sulfanyl-L-cysteinyl-[protein] + AH2 + ATP = 5-taurinomethyl-2-thiouridine(34) in tRNA + L-cysteinyl-[protein] + A + AMP + diphosphate + H(+)</text>
        <dbReference type="Rhea" id="RHEA:47040"/>
        <dbReference type="Rhea" id="RHEA-COMP:10131"/>
        <dbReference type="Rhea" id="RHEA-COMP:11726"/>
        <dbReference type="Rhea" id="RHEA-COMP:11732"/>
        <dbReference type="Rhea" id="RHEA-COMP:11733"/>
        <dbReference type="ChEBI" id="CHEBI:13193"/>
        <dbReference type="ChEBI" id="CHEBI:15378"/>
        <dbReference type="ChEBI" id="CHEBI:17499"/>
        <dbReference type="ChEBI" id="CHEBI:29950"/>
        <dbReference type="ChEBI" id="CHEBI:30616"/>
        <dbReference type="ChEBI" id="CHEBI:33019"/>
        <dbReference type="ChEBI" id="CHEBI:61963"/>
        <dbReference type="ChEBI" id="CHEBI:87171"/>
        <dbReference type="ChEBI" id="CHEBI:87172"/>
        <dbReference type="ChEBI" id="CHEBI:456215"/>
        <dbReference type="EC" id="2.8.1.14"/>
    </reaction>
</comment>
<proteinExistence type="inferred from homology"/>
<evidence type="ECO:0000256" key="9">
    <source>
        <dbReference type="ARBA" id="ARBA00022840"/>
    </source>
</evidence>
<evidence type="ECO:0000256" key="7">
    <source>
        <dbReference type="ARBA" id="ARBA00022694"/>
    </source>
</evidence>
<dbReference type="PANTHER" id="PTHR11933">
    <property type="entry name" value="TRNA 5-METHYLAMINOMETHYL-2-THIOURIDYLATE -METHYLTRANSFERASE"/>
    <property type="match status" value="1"/>
</dbReference>
<comment type="caution">
    <text evidence="15">The sequence shown here is derived from an EMBL/GenBank/DDBJ whole genome shotgun (WGS) entry which is preliminary data.</text>
</comment>
<reference evidence="15" key="1">
    <citation type="journal article" date="2023" name="IScience">
        <title>Live-bearing cockroach genome reveals convergent evolutionary mechanisms linked to viviparity in insects and beyond.</title>
        <authorList>
            <person name="Fouks B."/>
            <person name="Harrison M.C."/>
            <person name="Mikhailova A.A."/>
            <person name="Marchal E."/>
            <person name="English S."/>
            <person name="Carruthers M."/>
            <person name="Jennings E.C."/>
            <person name="Chiamaka E.L."/>
            <person name="Frigard R.A."/>
            <person name="Pippel M."/>
            <person name="Attardo G.M."/>
            <person name="Benoit J.B."/>
            <person name="Bornberg-Bauer E."/>
            <person name="Tobe S.S."/>
        </authorList>
    </citation>
    <scope>NUCLEOTIDE SEQUENCE</scope>
    <source>
        <strain evidence="15">Stay&amp;Tobe</strain>
    </source>
</reference>
<dbReference type="InterPro" id="IPR046885">
    <property type="entry name" value="MnmA-like_C"/>
</dbReference>
<dbReference type="InterPro" id="IPR023382">
    <property type="entry name" value="MnmA-like_central_sf"/>
</dbReference>
<dbReference type="EMBL" id="JASPKZ010009173">
    <property type="protein sequence ID" value="KAJ9577950.1"/>
    <property type="molecule type" value="Genomic_DNA"/>
</dbReference>
<dbReference type="EC" id="2.8.1.14" evidence="4"/>
<keyword evidence="6" id="KW-0808">Transferase</keyword>
<evidence type="ECO:0000256" key="11">
    <source>
        <dbReference type="ARBA" id="ARBA00023157"/>
    </source>
</evidence>
<evidence type="ECO:0000259" key="13">
    <source>
        <dbReference type="Pfam" id="PF20258"/>
    </source>
</evidence>
<keyword evidence="11" id="KW-1015">Disulfide bond</keyword>
<feature type="non-terminal residue" evidence="15">
    <location>
        <position position="383"/>
    </location>
</feature>
<evidence type="ECO:0000256" key="12">
    <source>
        <dbReference type="ARBA" id="ARBA00049564"/>
    </source>
</evidence>
<dbReference type="Pfam" id="PF20259">
    <property type="entry name" value="tRNA_Me_trans_M"/>
    <property type="match status" value="1"/>
</dbReference>
<evidence type="ECO:0000256" key="4">
    <source>
        <dbReference type="ARBA" id="ARBA00011953"/>
    </source>
</evidence>
<dbReference type="NCBIfam" id="TIGR00420">
    <property type="entry name" value="trmU"/>
    <property type="match status" value="1"/>
</dbReference>
<keyword evidence="10" id="KW-0694">RNA-binding</keyword>
<name>A0AAD7ZCQ1_DIPPU</name>
<comment type="function">
    <text evidence="1">Catalyzes the 2-thiolation of uridine at the wobble position (U34) of mitochondrial tRNA(Lys), tRNA(Glu) and tRNA(Gln). Required for the formation of 5-taurinomethyl-2-thiouridine (tm5s2U) of mitochondrial tRNA(Lys), tRNA(Glu), and tRNA(Gln) at the wobble position. ATP is required to activate the C2 atom of the wobble base.</text>
</comment>
<evidence type="ECO:0000256" key="5">
    <source>
        <dbReference type="ARBA" id="ARBA00022555"/>
    </source>
</evidence>
<dbReference type="Gene3D" id="2.30.30.280">
    <property type="entry name" value="Adenine nucleotide alpha hydrolases-like domains"/>
    <property type="match status" value="1"/>
</dbReference>
<dbReference type="CDD" id="cd01998">
    <property type="entry name" value="MnmA_TRMU-like"/>
    <property type="match status" value="1"/>
</dbReference>